<dbReference type="Gene3D" id="1.20.5.340">
    <property type="match status" value="1"/>
</dbReference>
<feature type="repeat" description="ANK" evidence="2">
    <location>
        <begin position="1956"/>
        <end position="1988"/>
    </location>
</feature>
<keyword evidence="1" id="KW-0677">Repeat</keyword>
<gene>
    <name evidence="4" type="ORF">APUU_40203S</name>
</gene>
<dbReference type="PROSITE" id="PS50088">
    <property type="entry name" value="ANK_REPEAT"/>
    <property type="match status" value="2"/>
</dbReference>
<dbReference type="InterPro" id="IPR036770">
    <property type="entry name" value="Ankyrin_rpt-contain_sf"/>
</dbReference>
<protein>
    <recommendedName>
        <fullName evidence="3">NACHT domain-containing protein</fullName>
    </recommendedName>
</protein>
<dbReference type="GO" id="GO:0003824">
    <property type="term" value="F:catalytic activity"/>
    <property type="evidence" value="ECO:0007669"/>
    <property type="project" value="InterPro"/>
</dbReference>
<accession>A0A7R7XNA5</accession>
<feature type="domain" description="NACHT" evidence="3">
    <location>
        <begin position="357"/>
        <end position="506"/>
    </location>
</feature>
<dbReference type="InterPro" id="IPR007111">
    <property type="entry name" value="NACHT_NTPase"/>
</dbReference>
<dbReference type="InterPro" id="IPR027417">
    <property type="entry name" value="P-loop_NTPase"/>
</dbReference>
<dbReference type="OrthoDB" id="1577640at2759"/>
<dbReference type="SUPFAM" id="SSF48403">
    <property type="entry name" value="Ankyrin repeat"/>
    <property type="match status" value="2"/>
</dbReference>
<dbReference type="SMART" id="SM00248">
    <property type="entry name" value="ANK"/>
    <property type="match status" value="3"/>
</dbReference>
<sequence length="2019" mass="224366">MFDEIHSQLPQPPTDTNSYFLGSIAGHNVVMACLPAGVIGITPAATVVAHLRSTFPRIQFGLLVGIGGGVPSASKDIDIRLGDIVVSKPTATYGGVVQYDYGKAIGDGQFQQMGVLNKPPEILLTSISRYQADYRREEKPVSSLLSKRSTRTSHMFAHPGQGHDHLFHVSYAHKGSETSCETCDVKGIIQRKQRDSPEEPMIHYGLIASGNQVIKDAMVRDTLAERHGIICFEMEAAGLMNHLPCLVVRGICDYSDSHKNKRWQGYAAMTAAAFARLLLASVPRSLTPRTTETKDEWTDAERRCLQRLFLTDPETDMNALKRRKGGRAPGTCEWILETDELKAWSGQSPGSCMDRSNILWLYGYPGIGKSTMAIALAEMLPDTPSFHEKNKILVYFFCDSNSEDRRTATGILRGLLYQISHNSRKLMRPLRMKHDIQGDKLFSSFDALWDLLMEIGQEHAGEIYCIIDALDECDSTAQETLLTQISDSFLSRNNTPGVHILITSRPYEEIRSYLDDFPSHDLGAYDKVQGDLEVIIHQKVNQLARKKNYPKSLKDRAIAILKQKAEGTFLWVGIACDELMRVRLRDVVKTLQELPLSLDSLYRSLLDRAIEQNEDNQDTIIRILGFVATARRPLTILELLEACQLYTDMGLEERLAYVHEDITMCRLLIVVQGSIVSLLHKSLKDFLTRSEHHHNRVVDERNAHASFAHSCIDRLLEASRTGGELQVSDAAHSVAHTASFLQYSAENWPVHAHLAKDRFTILDRHRAFFDFRSEIREQWLEYIRFPRRRSNYAKVPYNMSIYHIAARWGIPCLIHYALPRLDGSSTEPEMQRWKKHNINALFSGGRTPLEESTLAGHADVFQLLLEQTHGRIMKEAAVAQAAIGNKQAGRQMIELLLDREECEIQITQALVIQAVRNGSMETVEFLVQRLGGKLSVTDNEIRELARNRQIGAAVLDLFFNRLVISSHLPENVLETVAMHGNAALMTILLDRLGSGLSPSSSVASAAVSNMEYGLEMLKLLLGRFGERLPITPGINLFSHWSTRVELWHHREDLLTEYKALLRLVLDRLGGKLPALDALLANLIRSHSRHGGEVLLLLLQGRPEEIPTTQDLLEAAANTGHEGLMKLVLTREITDLLNERVLSILARRGTEGVMQSLLHRLGDDSLITESVIENAALNEGRNGLSILRLFCARLGDRIPITEGSLRRVVSNKGLGLIMLDLFLEQLQERLPVTENTFITAAYNKAIGPEIINRLVRRFGDKMPCSVVVLETAAKGKDGGVAVIQALLSHVTRGLVDIEDLLINVASAGCAGLMMQALNDYGRGSITITEDVLVAAAQSQDKATMQLVLGHAGRVILSEQILKAAAGDIKKGNQMLQLLLAHPACEVQMSQELLHTIIYSTSSEEVSSLLLGSYKGELPVTEGLFKATLDHGSHRLLQRLLDQLDSRQSIPEEVLEQLVRSNFGTRKLSLLLDRSSNSLKFTEVVIEAAARNYYSGRENITILLDRLDTDELPVTISALSSLLKNSQGDFSLSLLLFERLRGKIHFTAELTRAVAAYGDAQLIYMLDYQYADMHITEDVLQAAAGNNNHGGDVLKCLFALNRDKVRLTKGIVEAAAGNYNPGVLLFCLEYCQDDTLITPAVLAAAAQTTSVAIEALFSRQIKENIITEEVVNSALQNHGHGEQIIKLLHKRLGCQMPITEMVLRASAFSYRHAARLTDQLLQWAGDDTLVTESVVKSAVSNRMSGHEVLKLLFNLLGDRVPITEEVLQTAASNFEDGYRVLKLILEQRPGTQITEQVLAKLIAGNRDTAMIELLLEKRGPDAPFTEQVLMAAIGNTSHGYAIMRLLIKKRKQNVHDCLSDGLLSTIAASGNYRILRLLERSFAVTIKEEWLQLARLYRAASESNGPVLDELIGQGVPLDTRNARGETPLWRAASRNHQSVIRKLLQTGFVDVNAVSDSGDSPLISAARAGYTNAVCLLLEAGADPDIANENGNTAYSMAKMRSFFGTMKALERHQIRYSVH</sequence>
<evidence type="ECO:0000256" key="2">
    <source>
        <dbReference type="PROSITE-ProRule" id="PRU00023"/>
    </source>
</evidence>
<dbReference type="SUPFAM" id="SSF52540">
    <property type="entry name" value="P-loop containing nucleoside triphosphate hydrolases"/>
    <property type="match status" value="1"/>
</dbReference>
<dbReference type="EMBL" id="AP024446">
    <property type="protein sequence ID" value="BCS23759.1"/>
    <property type="molecule type" value="Genomic_DNA"/>
</dbReference>
<dbReference type="InterPro" id="IPR053137">
    <property type="entry name" value="NLR-like"/>
</dbReference>
<proteinExistence type="predicted"/>
<dbReference type="KEGG" id="apuu:APUU_40203S"/>
<evidence type="ECO:0000313" key="5">
    <source>
        <dbReference type="Proteomes" id="UP000654913"/>
    </source>
</evidence>
<dbReference type="Gene3D" id="3.40.50.1580">
    <property type="entry name" value="Nucleoside phosphorylase domain"/>
    <property type="match status" value="1"/>
</dbReference>
<dbReference type="InterPro" id="IPR055530">
    <property type="entry name" value="DUF7104"/>
</dbReference>
<evidence type="ECO:0000256" key="1">
    <source>
        <dbReference type="ARBA" id="ARBA00022737"/>
    </source>
</evidence>
<dbReference type="PANTHER" id="PTHR46082:SF11">
    <property type="entry name" value="AAA+ ATPASE DOMAIN-CONTAINING PROTEIN-RELATED"/>
    <property type="match status" value="1"/>
</dbReference>
<evidence type="ECO:0000259" key="3">
    <source>
        <dbReference type="PROSITE" id="PS50837"/>
    </source>
</evidence>
<reference evidence="4" key="2">
    <citation type="submission" date="2021-02" db="EMBL/GenBank/DDBJ databases">
        <title>Aspergillus puulaauensis MK2 genome sequence.</title>
        <authorList>
            <person name="Futagami T."/>
            <person name="Mori K."/>
            <person name="Kadooka C."/>
            <person name="Tanaka T."/>
        </authorList>
    </citation>
    <scope>NUCLEOTIDE SEQUENCE</scope>
    <source>
        <strain evidence="4">MK2</strain>
    </source>
</reference>
<dbReference type="Proteomes" id="UP000654913">
    <property type="component" value="Chromosome 4"/>
</dbReference>
<dbReference type="InterPro" id="IPR056884">
    <property type="entry name" value="NPHP3-like_N"/>
</dbReference>
<evidence type="ECO:0000313" key="4">
    <source>
        <dbReference type="EMBL" id="BCS23759.1"/>
    </source>
</evidence>
<dbReference type="GO" id="GO:0009116">
    <property type="term" value="P:nucleoside metabolic process"/>
    <property type="evidence" value="ECO:0007669"/>
    <property type="project" value="InterPro"/>
</dbReference>
<dbReference type="PROSITE" id="PS50837">
    <property type="entry name" value="NACHT"/>
    <property type="match status" value="1"/>
</dbReference>
<dbReference type="Pfam" id="PF23397">
    <property type="entry name" value="DUF7104"/>
    <property type="match status" value="10"/>
</dbReference>
<keyword evidence="2" id="KW-0040">ANK repeat</keyword>
<dbReference type="Pfam" id="PF24883">
    <property type="entry name" value="NPHP3_N"/>
    <property type="match status" value="1"/>
</dbReference>
<dbReference type="Gene3D" id="3.40.50.300">
    <property type="entry name" value="P-loop containing nucleotide triphosphate hydrolases"/>
    <property type="match status" value="1"/>
</dbReference>
<dbReference type="Gene3D" id="1.25.40.20">
    <property type="entry name" value="Ankyrin repeat-containing domain"/>
    <property type="match status" value="2"/>
</dbReference>
<dbReference type="InterPro" id="IPR002110">
    <property type="entry name" value="Ankyrin_rpt"/>
</dbReference>
<keyword evidence="5" id="KW-1185">Reference proteome</keyword>
<dbReference type="RefSeq" id="XP_041555953.1">
    <property type="nucleotide sequence ID" value="XM_041703248.1"/>
</dbReference>
<dbReference type="PROSITE" id="PS50297">
    <property type="entry name" value="ANK_REP_REGION"/>
    <property type="match status" value="2"/>
</dbReference>
<dbReference type="Pfam" id="PF12796">
    <property type="entry name" value="Ank_2"/>
    <property type="match status" value="1"/>
</dbReference>
<organism evidence="4 5">
    <name type="scientific">Aspergillus puulaauensis</name>
    <dbReference type="NCBI Taxonomy" id="1220207"/>
    <lineage>
        <taxon>Eukaryota</taxon>
        <taxon>Fungi</taxon>
        <taxon>Dikarya</taxon>
        <taxon>Ascomycota</taxon>
        <taxon>Pezizomycotina</taxon>
        <taxon>Eurotiomycetes</taxon>
        <taxon>Eurotiomycetidae</taxon>
        <taxon>Eurotiales</taxon>
        <taxon>Aspergillaceae</taxon>
        <taxon>Aspergillus</taxon>
    </lineage>
</organism>
<feature type="repeat" description="ANK" evidence="2">
    <location>
        <begin position="1922"/>
        <end position="1946"/>
    </location>
</feature>
<reference evidence="4" key="1">
    <citation type="submission" date="2021-01" db="EMBL/GenBank/DDBJ databases">
        <authorList>
            <consortium name="Aspergillus puulaauensis MK2 genome sequencing consortium"/>
            <person name="Kazuki M."/>
            <person name="Futagami T."/>
        </authorList>
    </citation>
    <scope>NUCLEOTIDE SEQUENCE</scope>
    <source>
        <strain evidence="4">MK2</strain>
    </source>
</reference>
<dbReference type="InterPro" id="IPR035994">
    <property type="entry name" value="Nucleoside_phosphorylase_sf"/>
</dbReference>
<dbReference type="GeneID" id="64973764"/>
<dbReference type="SUPFAM" id="SSF53167">
    <property type="entry name" value="Purine and uridine phosphorylases"/>
    <property type="match status" value="1"/>
</dbReference>
<name>A0A7R7XNA5_9EURO</name>
<dbReference type="PANTHER" id="PTHR46082">
    <property type="entry name" value="ATP/GTP-BINDING PROTEIN-RELATED"/>
    <property type="match status" value="1"/>
</dbReference>